<organism evidence="18 19">
    <name type="scientific">Clavelina lepadiformis</name>
    <name type="common">Light-bulb sea squirt</name>
    <name type="synonym">Ascidia lepadiformis</name>
    <dbReference type="NCBI Taxonomy" id="159417"/>
    <lineage>
        <taxon>Eukaryota</taxon>
        <taxon>Metazoa</taxon>
        <taxon>Chordata</taxon>
        <taxon>Tunicata</taxon>
        <taxon>Ascidiacea</taxon>
        <taxon>Aplousobranchia</taxon>
        <taxon>Clavelinidae</taxon>
        <taxon>Clavelina</taxon>
    </lineage>
</organism>
<dbReference type="InterPro" id="IPR001660">
    <property type="entry name" value="SAM"/>
</dbReference>
<feature type="region of interest" description="Disordered" evidence="13">
    <location>
        <begin position="466"/>
        <end position="491"/>
    </location>
</feature>
<feature type="region of interest" description="Disordered" evidence="13">
    <location>
        <begin position="267"/>
        <end position="294"/>
    </location>
</feature>
<comment type="subcellular location">
    <subcellularLocation>
        <location evidence="1">Membrane</location>
        <topology evidence="1">Single-pass type I membrane protein</topology>
    </subcellularLocation>
</comment>
<evidence type="ECO:0000256" key="6">
    <source>
        <dbReference type="ARBA" id="ARBA00022729"/>
    </source>
</evidence>
<evidence type="ECO:0000256" key="11">
    <source>
        <dbReference type="ARBA" id="ARBA00023136"/>
    </source>
</evidence>
<evidence type="ECO:0000313" key="19">
    <source>
        <dbReference type="Proteomes" id="UP001642483"/>
    </source>
</evidence>
<feature type="transmembrane region" description="Helical" evidence="14">
    <location>
        <begin position="165"/>
        <end position="186"/>
    </location>
</feature>
<dbReference type="CDD" id="cd11722">
    <property type="entry name" value="SOAR"/>
    <property type="match status" value="1"/>
</dbReference>
<dbReference type="Pfam" id="PF25578">
    <property type="entry name" value="EF-hand_STIM1"/>
    <property type="match status" value="1"/>
</dbReference>
<feature type="compositionally biased region" description="Low complexity" evidence="13">
    <location>
        <begin position="519"/>
        <end position="534"/>
    </location>
</feature>
<name>A0ABP0FYC5_CLALP</name>
<keyword evidence="4 14" id="KW-0812">Transmembrane</keyword>
<accession>A0ABP0FYC5</accession>
<feature type="compositionally biased region" description="Basic residues" evidence="13">
    <location>
        <begin position="644"/>
        <end position="663"/>
    </location>
</feature>
<evidence type="ECO:0000256" key="9">
    <source>
        <dbReference type="ARBA" id="ARBA00023054"/>
    </source>
</evidence>
<feature type="domain" description="SAM" evidence="15">
    <location>
        <begin position="137"/>
        <end position="202"/>
    </location>
</feature>
<reference evidence="18 19" key="1">
    <citation type="submission" date="2024-02" db="EMBL/GenBank/DDBJ databases">
        <authorList>
            <person name="Daric V."/>
            <person name="Darras S."/>
        </authorList>
    </citation>
    <scope>NUCLEOTIDE SEQUENCE [LARGE SCALE GENOMIC DNA]</scope>
</reference>
<dbReference type="PANTHER" id="PTHR15136">
    <property type="entry name" value="STROMAL INTERACTION MOLECULE HOMOLOG"/>
    <property type="match status" value="1"/>
</dbReference>
<evidence type="ECO:0000313" key="18">
    <source>
        <dbReference type="EMBL" id="CAK8684587.1"/>
    </source>
</evidence>
<feature type="coiled-coil region" evidence="12">
    <location>
        <begin position="239"/>
        <end position="266"/>
    </location>
</feature>
<evidence type="ECO:0000256" key="12">
    <source>
        <dbReference type="SAM" id="Coils"/>
    </source>
</evidence>
<feature type="transmembrane region" description="Helical" evidence="14">
    <location>
        <begin position="219"/>
        <end position="238"/>
    </location>
</feature>
<evidence type="ECO:0000256" key="2">
    <source>
        <dbReference type="ARBA" id="ARBA00022448"/>
    </source>
</evidence>
<evidence type="ECO:0000256" key="1">
    <source>
        <dbReference type="ARBA" id="ARBA00004479"/>
    </source>
</evidence>
<dbReference type="InterPro" id="IPR032393">
    <property type="entry name" value="SOAR_STIM1/2"/>
</dbReference>
<evidence type="ECO:0000259" key="15">
    <source>
        <dbReference type="Pfam" id="PF07647"/>
    </source>
</evidence>
<dbReference type="InterPro" id="IPR057835">
    <property type="entry name" value="EF-hand_STIM1/2"/>
</dbReference>
<dbReference type="EMBL" id="CAWYQH010000097">
    <property type="protein sequence ID" value="CAK8684587.1"/>
    <property type="molecule type" value="Genomic_DNA"/>
</dbReference>
<dbReference type="Gene3D" id="1.10.287.3550">
    <property type="match status" value="1"/>
</dbReference>
<evidence type="ECO:0000256" key="8">
    <source>
        <dbReference type="ARBA" id="ARBA00022989"/>
    </source>
</evidence>
<comment type="caution">
    <text evidence="18">The sequence shown here is derived from an EMBL/GenBank/DDBJ whole genome shotgun (WGS) entry which is preliminary data.</text>
</comment>
<keyword evidence="9 12" id="KW-0175">Coiled coil</keyword>
<evidence type="ECO:0000259" key="17">
    <source>
        <dbReference type="Pfam" id="PF25578"/>
    </source>
</evidence>
<evidence type="ECO:0000256" key="4">
    <source>
        <dbReference type="ARBA" id="ARBA00022692"/>
    </source>
</evidence>
<evidence type="ECO:0000256" key="7">
    <source>
        <dbReference type="ARBA" id="ARBA00022837"/>
    </source>
</evidence>
<feature type="region of interest" description="Disordered" evidence="13">
    <location>
        <begin position="519"/>
        <end position="663"/>
    </location>
</feature>
<feature type="coiled-coil region" evidence="12">
    <location>
        <begin position="306"/>
        <end position="419"/>
    </location>
</feature>
<sequence length="663" mass="74416">MQTVLMKRRHRVSVYKIRMTLVVMVAMQFSNMLCMITSQITSVLSEESDFHDSPSFNNINFKNITALDLVARKAMERLHDDLDRDDDGNVSMSEGKQFINREEFVHGSDSNLPGFATDKDGRITAAEFWETWVKSSVHNWTVAQMADWLAADVDLPQYASKFKQYSISGAAMPILAGNSSLLLSLVDGVKEHRLKLWLKAMEVVLCGYSRSKSNFLKDVLLTISIALALGGIAFGVHVRRNAALAIATMQDKLSNLQREMRKIDEDEDWMKELSPGEDRSSSLRRNTESTESTSSLASECSLQIRLHSVLEELAETKMLLEQAEDRLSDKKWAPPSRLLTCLKSTHQVETKLHELKREQAQKKVEQAKSQFQKMKKKSSIFSSVHLVHSRQVDSFDLEIQNAKDLLKEIQRDSHEYKKRWVELESICKHKFVTSPSKRVSMTSARDVSLTLFGAAAVNGRSVITAPSSEKKMEADKSCRVDPSEEDQPGEVAGGLVMKDLNCGKLKESKIVQQVIAKHTSATISRSASSNSVRAPVRKLSPVDEWSSKVRTFPRKSPSPSPLRKNDSVQSCIIIAPDPSNEFQSRENSPRRNSSMESDDVRSSSNLQPGKKSRSARSLPDLSNDDLDDDEGREATAFNNDVTKTKKRTIGSLFKRKKKNASAI</sequence>
<evidence type="ECO:0000256" key="5">
    <source>
        <dbReference type="ARBA" id="ARBA00022723"/>
    </source>
</evidence>
<feature type="domain" description="STIM1/2 Orai1-activating region" evidence="16">
    <location>
        <begin position="332"/>
        <end position="428"/>
    </location>
</feature>
<evidence type="ECO:0000256" key="3">
    <source>
        <dbReference type="ARBA" id="ARBA00022568"/>
    </source>
</evidence>
<keyword evidence="5" id="KW-0479">Metal-binding</keyword>
<dbReference type="Gene3D" id="1.10.150.50">
    <property type="entry name" value="Transcription Factor, Ets-1"/>
    <property type="match status" value="1"/>
</dbReference>
<dbReference type="PANTHER" id="PTHR15136:SF5">
    <property type="entry name" value="STROMAL INTERACTION MOLECULE HOMOLOG"/>
    <property type="match status" value="1"/>
</dbReference>
<evidence type="ECO:0000256" key="13">
    <source>
        <dbReference type="SAM" id="MobiDB-lite"/>
    </source>
</evidence>
<dbReference type="Pfam" id="PF16533">
    <property type="entry name" value="SOAR"/>
    <property type="match status" value="1"/>
</dbReference>
<proteinExistence type="predicted"/>
<keyword evidence="6" id="KW-0732">Signal</keyword>
<keyword evidence="19" id="KW-1185">Reference proteome</keyword>
<keyword evidence="3" id="KW-0109">Calcium transport</keyword>
<gene>
    <name evidence="18" type="ORF">CVLEPA_LOCUS15558</name>
</gene>
<feature type="compositionally biased region" description="Acidic residues" evidence="13">
    <location>
        <begin position="622"/>
        <end position="631"/>
    </location>
</feature>
<dbReference type="Pfam" id="PF07647">
    <property type="entry name" value="SAM_2"/>
    <property type="match status" value="1"/>
</dbReference>
<keyword evidence="8 14" id="KW-1133">Transmembrane helix</keyword>
<dbReference type="InterPro" id="IPR037608">
    <property type="entry name" value="STIM1/2"/>
</dbReference>
<feature type="compositionally biased region" description="Basic and acidic residues" evidence="13">
    <location>
        <begin position="468"/>
        <end position="482"/>
    </location>
</feature>
<keyword evidence="10" id="KW-0406">Ion transport</keyword>
<protein>
    <submittedName>
        <fullName evidence="18">Uncharacterized protein</fullName>
    </submittedName>
</protein>
<dbReference type="Proteomes" id="UP001642483">
    <property type="component" value="Unassembled WGS sequence"/>
</dbReference>
<evidence type="ECO:0000256" key="10">
    <source>
        <dbReference type="ARBA" id="ARBA00023065"/>
    </source>
</evidence>
<dbReference type="Gene3D" id="1.10.238.180">
    <property type="match status" value="1"/>
</dbReference>
<evidence type="ECO:0000259" key="16">
    <source>
        <dbReference type="Pfam" id="PF16533"/>
    </source>
</evidence>
<keyword evidence="7" id="KW-0106">Calcium</keyword>
<evidence type="ECO:0000256" key="14">
    <source>
        <dbReference type="SAM" id="Phobius"/>
    </source>
</evidence>
<dbReference type="InterPro" id="IPR013761">
    <property type="entry name" value="SAM/pointed_sf"/>
</dbReference>
<keyword evidence="2" id="KW-0813">Transport</keyword>
<dbReference type="SUPFAM" id="SSF47769">
    <property type="entry name" value="SAM/Pointed domain"/>
    <property type="match status" value="1"/>
</dbReference>
<keyword evidence="11 14" id="KW-0472">Membrane</keyword>
<feature type="compositionally biased region" description="Basic and acidic residues" evidence="13">
    <location>
        <begin position="267"/>
        <end position="288"/>
    </location>
</feature>
<feature type="domain" description="STIM1/2 EF-hand" evidence="17">
    <location>
        <begin position="66"/>
        <end position="132"/>
    </location>
</feature>